<dbReference type="InterPro" id="IPR040442">
    <property type="entry name" value="Pyrv_kinase-like_dom_sf"/>
</dbReference>
<keyword evidence="4" id="KW-0456">Lyase</keyword>
<evidence type="ECO:0000256" key="1">
    <source>
        <dbReference type="ARBA" id="ARBA00001946"/>
    </source>
</evidence>
<comment type="caution">
    <text evidence="4">The sequence shown here is derived from an EMBL/GenBank/DDBJ whole genome shotgun (WGS) entry which is preliminary data.</text>
</comment>
<dbReference type="Pfam" id="PF22484">
    <property type="entry name" value="DUF6986"/>
    <property type="match status" value="1"/>
</dbReference>
<dbReference type="EMBL" id="JAVREJ010000008">
    <property type="protein sequence ID" value="MDT0350679.1"/>
    <property type="molecule type" value="Genomic_DNA"/>
</dbReference>
<evidence type="ECO:0000256" key="3">
    <source>
        <dbReference type="ARBA" id="ARBA00022842"/>
    </source>
</evidence>
<dbReference type="Proteomes" id="UP001183202">
    <property type="component" value="Unassembled WGS sequence"/>
</dbReference>
<dbReference type="PANTHER" id="PTHR32308">
    <property type="entry name" value="LYASE BETA SUBUNIT, PUTATIVE (AFU_ORTHOLOGUE AFUA_4G13030)-RELATED"/>
    <property type="match status" value="1"/>
</dbReference>
<evidence type="ECO:0000256" key="2">
    <source>
        <dbReference type="ARBA" id="ARBA00022723"/>
    </source>
</evidence>
<comment type="cofactor">
    <cofactor evidence="1">
        <name>Mg(2+)</name>
        <dbReference type="ChEBI" id="CHEBI:18420"/>
    </cofactor>
</comment>
<dbReference type="GO" id="GO:0016829">
    <property type="term" value="F:lyase activity"/>
    <property type="evidence" value="ECO:0007669"/>
    <property type="project" value="UniProtKB-KW"/>
</dbReference>
<gene>
    <name evidence="4" type="ORF">RM445_14190</name>
</gene>
<keyword evidence="2" id="KW-0479">Metal-binding</keyword>
<evidence type="ECO:0000313" key="4">
    <source>
        <dbReference type="EMBL" id="MDT0350679.1"/>
    </source>
</evidence>
<evidence type="ECO:0000313" key="5">
    <source>
        <dbReference type="Proteomes" id="UP001183202"/>
    </source>
</evidence>
<dbReference type="InterPro" id="IPR054255">
    <property type="entry name" value="DUF6986"/>
</dbReference>
<keyword evidence="3" id="KW-0460">Magnesium</keyword>
<dbReference type="InterPro" id="IPR015813">
    <property type="entry name" value="Pyrv/PenolPyrv_kinase-like_dom"/>
</dbReference>
<reference evidence="5" key="1">
    <citation type="submission" date="2023-07" db="EMBL/GenBank/DDBJ databases">
        <title>30 novel species of actinomycetes from the DSMZ collection.</title>
        <authorList>
            <person name="Nouioui I."/>
        </authorList>
    </citation>
    <scope>NUCLEOTIDE SEQUENCE [LARGE SCALE GENOMIC DNA]</scope>
    <source>
        <strain evidence="5">DSM 45834</strain>
    </source>
</reference>
<proteinExistence type="predicted"/>
<dbReference type="PANTHER" id="PTHR32308:SF10">
    <property type="entry name" value="CITRATE LYASE SUBUNIT BETA"/>
    <property type="match status" value="1"/>
</dbReference>
<protein>
    <submittedName>
        <fullName evidence="4">Aldolase/citrate lyase family protein</fullName>
    </submittedName>
</protein>
<dbReference type="SUPFAM" id="SSF51621">
    <property type="entry name" value="Phosphoenolpyruvate/pyruvate domain"/>
    <property type="match status" value="1"/>
</dbReference>
<sequence length="402" mass="42028">MGDTRREALLRELDSRLAATDAALAARYPGPAGGRHPVHTVYVPADRFDAGAAVAWGEAGAAALATHGGDDAELAAVFGISPELLGPVRERVVAKLTREPVEDLRVDFEDGYGRRGDDEEDAAATAAGAALGAAHAAGTAPAFAGLRHKSLEADTRARAVRTLDLFLEAYLAAGGDPAALTVTCPKVSTVDQVSALVALCAGLEGAHGIAPGALRFELQIETPPAVLGADGAATVARMLDAAEQRCLALVYGTYDYSAALGVAPAEQRSDHPVAEYAKAVMQVATANTGVRVSDGSSNFLPVGDHDAVLRAWRVQARLVWRALRGGLYQGWDMHPAQLPARFLVTYAFFREGAPSAVARLRAYRAKADTGVMDEPATERALVAYLERGVGCGALDPDEVEVL</sequence>
<organism evidence="4 5">
    <name type="scientific">Pseudonocardia charpentierae</name>
    <dbReference type="NCBI Taxonomy" id="3075545"/>
    <lineage>
        <taxon>Bacteria</taxon>
        <taxon>Bacillati</taxon>
        <taxon>Actinomycetota</taxon>
        <taxon>Actinomycetes</taxon>
        <taxon>Pseudonocardiales</taxon>
        <taxon>Pseudonocardiaceae</taxon>
        <taxon>Pseudonocardia</taxon>
    </lineage>
</organism>
<name>A0ABU2NDF9_9PSEU</name>
<accession>A0ABU2NDF9</accession>
<keyword evidence="5" id="KW-1185">Reference proteome</keyword>
<dbReference type="Gene3D" id="3.20.20.60">
    <property type="entry name" value="Phosphoenolpyruvate-binding domains"/>
    <property type="match status" value="1"/>
</dbReference>
<dbReference type="RefSeq" id="WP_311556703.1">
    <property type="nucleotide sequence ID" value="NZ_JAVREJ010000008.1"/>
</dbReference>